<feature type="signal peptide" evidence="1">
    <location>
        <begin position="1"/>
        <end position="18"/>
    </location>
</feature>
<evidence type="ECO:0008006" key="3">
    <source>
        <dbReference type="Google" id="ProtNLM"/>
    </source>
</evidence>
<dbReference type="EMBL" id="GEDV01012109">
    <property type="protein sequence ID" value="JAP76448.1"/>
    <property type="molecule type" value="Transcribed_RNA"/>
</dbReference>
<proteinExistence type="predicted"/>
<feature type="chain" id="PRO_5007284738" description="Secreted protein" evidence="1">
    <location>
        <begin position="19"/>
        <end position="83"/>
    </location>
</feature>
<evidence type="ECO:0000313" key="2">
    <source>
        <dbReference type="EMBL" id="JAP76448.1"/>
    </source>
</evidence>
<name>A0A131YD22_RHIAP</name>
<protein>
    <recommendedName>
        <fullName evidence="3">Secreted protein</fullName>
    </recommendedName>
</protein>
<keyword evidence="1" id="KW-0732">Signal</keyword>
<evidence type="ECO:0000256" key="1">
    <source>
        <dbReference type="SAM" id="SignalP"/>
    </source>
</evidence>
<reference evidence="2" key="1">
    <citation type="journal article" date="2016" name="Ticks Tick Borne Dis.">
        <title>De novo assembly and annotation of the salivary gland transcriptome of Rhipicephalus appendiculatus male and female ticks during blood feeding.</title>
        <authorList>
            <person name="de Castro M.H."/>
            <person name="de Klerk D."/>
            <person name="Pienaar R."/>
            <person name="Latif A.A."/>
            <person name="Rees D.J."/>
            <person name="Mans B.J."/>
        </authorList>
    </citation>
    <scope>NUCLEOTIDE SEQUENCE</scope>
    <source>
        <tissue evidence="2">Salivary glands</tissue>
    </source>
</reference>
<accession>A0A131YD22</accession>
<organism evidence="2">
    <name type="scientific">Rhipicephalus appendiculatus</name>
    <name type="common">Brown ear tick</name>
    <dbReference type="NCBI Taxonomy" id="34631"/>
    <lineage>
        <taxon>Eukaryota</taxon>
        <taxon>Metazoa</taxon>
        <taxon>Ecdysozoa</taxon>
        <taxon>Arthropoda</taxon>
        <taxon>Chelicerata</taxon>
        <taxon>Arachnida</taxon>
        <taxon>Acari</taxon>
        <taxon>Parasitiformes</taxon>
        <taxon>Ixodida</taxon>
        <taxon>Ixodoidea</taxon>
        <taxon>Ixodidae</taxon>
        <taxon>Rhipicephalinae</taxon>
        <taxon>Rhipicephalus</taxon>
        <taxon>Rhipicephalus</taxon>
    </lineage>
</organism>
<dbReference type="AlphaFoldDB" id="A0A131YD22"/>
<sequence length="83" mass="9419">MGFFFFVASLLPSHNILCAIPIDNSTQLAMLCTGNDVINVFKFYCDIFLCQSFFGIFLTPCSACAFSVRFAHNFKFFCNFLDD</sequence>